<keyword evidence="2" id="KW-1185">Reference proteome</keyword>
<evidence type="ECO:0008006" key="3">
    <source>
        <dbReference type="Google" id="ProtNLM"/>
    </source>
</evidence>
<protein>
    <recommendedName>
        <fullName evidence="3">Dystrophin</fullName>
    </recommendedName>
</protein>
<dbReference type="GO" id="GO:0005886">
    <property type="term" value="C:plasma membrane"/>
    <property type="evidence" value="ECO:0007669"/>
    <property type="project" value="TreeGrafter"/>
</dbReference>
<dbReference type="PANTHER" id="PTHR12268:SF18">
    <property type="entry name" value="DYSTROTELIN"/>
    <property type="match status" value="1"/>
</dbReference>
<dbReference type="InterPro" id="IPR018159">
    <property type="entry name" value="Spectrin/alpha-actinin"/>
</dbReference>
<sequence>MRKKNQDKESSQRIMGQIDLTQKMLTDVWTKFRLFQKPANFDSRLAECERLLAGVKSQVGVLDIRSVEQDVVQSQLDQCMKLYKVLSEVKGEVETVIKTGRQIVQRQQTEQPKELDDRVTALKLLYNQLGSQVTESKLELEKSLKLSRKLRKELNGLTEWLAATDAELTRRSAVDGMPSDLEAEVAWAQSTHGETERRQPQLQAVVDLAEALKAVLRGHGGLVDDKVSLLRCNWIAVTSRAEEWLNLLLDYQRQMQKLDGEIKEVNEWIDGAEKKMDEMDSQGPNDAVLKVVLRAELELTRGKMEEVRALAQELMCTRGENCQAQVGPKVEQLNQRFDTIAERVVSFQDLRVLRNRKALAIAPQWYQYRRKSHDLLAWLDDIQRSVDQLPDPPEGERVKEIGSEFDKKKEEINEVQGLANQLSEAGAANLVEPRQLQLNTRWVEVEGKFIPFKRLCEYLTKLQALLRSVSETDFKLNSPEYWPAAYYNLPQQEHCLKVSPALVSI</sequence>
<dbReference type="GO" id="GO:0099536">
    <property type="term" value="P:synaptic signaling"/>
    <property type="evidence" value="ECO:0007669"/>
    <property type="project" value="TreeGrafter"/>
</dbReference>
<dbReference type="GO" id="GO:0045202">
    <property type="term" value="C:synapse"/>
    <property type="evidence" value="ECO:0007669"/>
    <property type="project" value="GOC"/>
</dbReference>
<name>A0A5J5CE01_9PERO</name>
<dbReference type="SUPFAM" id="SSF46966">
    <property type="entry name" value="Spectrin repeat"/>
    <property type="match status" value="4"/>
</dbReference>
<reference evidence="1 2" key="1">
    <citation type="submission" date="2019-08" db="EMBL/GenBank/DDBJ databases">
        <title>A chromosome-level genome assembly, high-density linkage maps, and genome scans reveal the genomic architecture of hybrid incompatibilities underlying speciation via character displacement in darters (Percidae: Etheostominae).</title>
        <authorList>
            <person name="Moran R.L."/>
            <person name="Catchen J.M."/>
            <person name="Fuller R.C."/>
        </authorList>
    </citation>
    <scope>NUCLEOTIDE SEQUENCE [LARGE SCALE GENOMIC DNA]</scope>
    <source>
        <strain evidence="1">EspeVRDwgs_2016</strain>
        <tissue evidence="1">Muscle</tissue>
    </source>
</reference>
<organism evidence="1 2">
    <name type="scientific">Etheostoma spectabile</name>
    <name type="common">orangethroat darter</name>
    <dbReference type="NCBI Taxonomy" id="54343"/>
    <lineage>
        <taxon>Eukaryota</taxon>
        <taxon>Metazoa</taxon>
        <taxon>Chordata</taxon>
        <taxon>Craniata</taxon>
        <taxon>Vertebrata</taxon>
        <taxon>Euteleostomi</taxon>
        <taxon>Actinopterygii</taxon>
        <taxon>Neopterygii</taxon>
        <taxon>Teleostei</taxon>
        <taxon>Neoteleostei</taxon>
        <taxon>Acanthomorphata</taxon>
        <taxon>Eupercaria</taxon>
        <taxon>Perciformes</taxon>
        <taxon>Percoidei</taxon>
        <taxon>Percidae</taxon>
        <taxon>Etheostomatinae</taxon>
        <taxon>Etheostoma</taxon>
    </lineage>
</organism>
<dbReference type="AlphaFoldDB" id="A0A5J5CE01"/>
<evidence type="ECO:0000313" key="1">
    <source>
        <dbReference type="EMBL" id="KAA8579708.1"/>
    </source>
</evidence>
<comment type="caution">
    <text evidence="1">The sequence shown here is derived from an EMBL/GenBank/DDBJ whole genome shotgun (WGS) entry which is preliminary data.</text>
</comment>
<dbReference type="SMART" id="SM00150">
    <property type="entry name" value="SPEC"/>
    <property type="match status" value="4"/>
</dbReference>
<gene>
    <name evidence="1" type="ORF">FQN60_006801</name>
</gene>
<dbReference type="PANTHER" id="PTHR12268">
    <property type="entry name" value="E3 UBIQUITIN-PROTEIN LIGASE KCMF1"/>
    <property type="match status" value="1"/>
</dbReference>
<dbReference type="InterPro" id="IPR050774">
    <property type="entry name" value="KCMF1/Dystrophin"/>
</dbReference>
<dbReference type="EMBL" id="VOFY01000024">
    <property type="protein sequence ID" value="KAA8579708.1"/>
    <property type="molecule type" value="Genomic_DNA"/>
</dbReference>
<dbReference type="InterPro" id="IPR002017">
    <property type="entry name" value="Spectrin_repeat"/>
</dbReference>
<proteinExistence type="predicted"/>
<dbReference type="CDD" id="cd00176">
    <property type="entry name" value="SPEC"/>
    <property type="match status" value="1"/>
</dbReference>
<evidence type="ECO:0000313" key="2">
    <source>
        <dbReference type="Proteomes" id="UP000327493"/>
    </source>
</evidence>
<dbReference type="Gene3D" id="1.20.58.60">
    <property type="match status" value="2"/>
</dbReference>
<dbReference type="Proteomes" id="UP000327493">
    <property type="component" value="Chromosome 24"/>
</dbReference>
<dbReference type="Pfam" id="PF00435">
    <property type="entry name" value="Spectrin"/>
    <property type="match status" value="2"/>
</dbReference>
<accession>A0A5J5CE01</accession>